<evidence type="ECO:0000313" key="2">
    <source>
        <dbReference type="Proteomes" id="UP001055879"/>
    </source>
</evidence>
<comment type="caution">
    <text evidence="1">The sequence shown here is derived from an EMBL/GenBank/DDBJ whole genome shotgun (WGS) entry which is preliminary data.</text>
</comment>
<protein>
    <submittedName>
        <fullName evidence="1">Uncharacterized protein</fullName>
    </submittedName>
</protein>
<dbReference type="Proteomes" id="UP001055879">
    <property type="component" value="Linkage Group LG03"/>
</dbReference>
<dbReference type="EMBL" id="CM042049">
    <property type="protein sequence ID" value="KAI3745916.1"/>
    <property type="molecule type" value="Genomic_DNA"/>
</dbReference>
<reference evidence="1 2" key="2">
    <citation type="journal article" date="2022" name="Mol. Ecol. Resour.">
        <title>The genomes of chicory, endive, great burdock and yacon provide insights into Asteraceae paleo-polyploidization history and plant inulin production.</title>
        <authorList>
            <person name="Fan W."/>
            <person name="Wang S."/>
            <person name="Wang H."/>
            <person name="Wang A."/>
            <person name="Jiang F."/>
            <person name="Liu H."/>
            <person name="Zhao H."/>
            <person name="Xu D."/>
            <person name="Zhang Y."/>
        </authorList>
    </citation>
    <scope>NUCLEOTIDE SEQUENCE [LARGE SCALE GENOMIC DNA]</scope>
    <source>
        <strain evidence="2">cv. Niubang</strain>
    </source>
</reference>
<sequence length="84" mass="9673">MYQSDRGPVDEFICFKISYHPPHCTAWDLGVAATKELFLNKIVDHELFKLLFAFIIIYNMKEILKRDPSIILIAAPTILHANNV</sequence>
<accession>A0ACB9DI24</accession>
<name>A0ACB9DI24_ARCLA</name>
<gene>
    <name evidence="1" type="ORF">L6452_08328</name>
</gene>
<proteinExistence type="predicted"/>
<evidence type="ECO:0000313" key="1">
    <source>
        <dbReference type="EMBL" id="KAI3745916.1"/>
    </source>
</evidence>
<reference evidence="2" key="1">
    <citation type="journal article" date="2022" name="Mol. Ecol. Resour.">
        <title>The genomes of chicory, endive, great burdock and yacon provide insights into Asteraceae palaeo-polyploidization history and plant inulin production.</title>
        <authorList>
            <person name="Fan W."/>
            <person name="Wang S."/>
            <person name="Wang H."/>
            <person name="Wang A."/>
            <person name="Jiang F."/>
            <person name="Liu H."/>
            <person name="Zhao H."/>
            <person name="Xu D."/>
            <person name="Zhang Y."/>
        </authorList>
    </citation>
    <scope>NUCLEOTIDE SEQUENCE [LARGE SCALE GENOMIC DNA]</scope>
    <source>
        <strain evidence="2">cv. Niubang</strain>
    </source>
</reference>
<keyword evidence="2" id="KW-1185">Reference proteome</keyword>
<organism evidence="1 2">
    <name type="scientific">Arctium lappa</name>
    <name type="common">Greater burdock</name>
    <name type="synonym">Lappa major</name>
    <dbReference type="NCBI Taxonomy" id="4217"/>
    <lineage>
        <taxon>Eukaryota</taxon>
        <taxon>Viridiplantae</taxon>
        <taxon>Streptophyta</taxon>
        <taxon>Embryophyta</taxon>
        <taxon>Tracheophyta</taxon>
        <taxon>Spermatophyta</taxon>
        <taxon>Magnoliopsida</taxon>
        <taxon>eudicotyledons</taxon>
        <taxon>Gunneridae</taxon>
        <taxon>Pentapetalae</taxon>
        <taxon>asterids</taxon>
        <taxon>campanulids</taxon>
        <taxon>Asterales</taxon>
        <taxon>Asteraceae</taxon>
        <taxon>Carduoideae</taxon>
        <taxon>Cardueae</taxon>
        <taxon>Arctiinae</taxon>
        <taxon>Arctium</taxon>
    </lineage>
</organism>